<dbReference type="InterPro" id="IPR009057">
    <property type="entry name" value="Homeodomain-like_sf"/>
</dbReference>
<keyword evidence="1 2" id="KW-0238">DNA-binding</keyword>
<reference evidence="4 5" key="1">
    <citation type="submission" date="2021-06" db="EMBL/GenBank/DDBJ databases">
        <title>Actinomycetes sequencing.</title>
        <authorList>
            <person name="Shan Q."/>
        </authorList>
    </citation>
    <scope>NUCLEOTIDE SEQUENCE [LARGE SCALE GENOMIC DNA]</scope>
    <source>
        <strain evidence="4 5">NEAU-G5</strain>
    </source>
</reference>
<dbReference type="InterPro" id="IPR001647">
    <property type="entry name" value="HTH_TetR"/>
</dbReference>
<sequence length="190" mass="20105">MGNREDLLAGARKVILERGLAKVTARDIAGAAGVSLAAIGYHFGSKDRLIAEAVTEGVGAQIGDGMDEAIRDAGEGRTLFESIEPTWDAMLNVAFECRDQLMLSLENAVNVSRTPESQAYLASAADSVYPELATLLREVHPGLTAAEARAVGKVYFALFQGVALLSLMAPSGEMLRGEDVELAVQALRGK</sequence>
<feature type="domain" description="HTH tetR-type" evidence="3">
    <location>
        <begin position="1"/>
        <end position="61"/>
    </location>
</feature>
<evidence type="ECO:0000256" key="2">
    <source>
        <dbReference type="PROSITE-ProRule" id="PRU00335"/>
    </source>
</evidence>
<dbReference type="Pfam" id="PF00440">
    <property type="entry name" value="TetR_N"/>
    <property type="match status" value="1"/>
</dbReference>
<dbReference type="PANTHER" id="PTHR30055">
    <property type="entry name" value="HTH-TYPE TRANSCRIPTIONAL REGULATOR RUTR"/>
    <property type="match status" value="1"/>
</dbReference>
<dbReference type="RefSeq" id="WP_215920254.1">
    <property type="nucleotide sequence ID" value="NZ_JAHKNI010000008.1"/>
</dbReference>
<keyword evidence="5" id="KW-1185">Reference proteome</keyword>
<evidence type="ECO:0000259" key="3">
    <source>
        <dbReference type="PROSITE" id="PS50977"/>
    </source>
</evidence>
<dbReference type="InterPro" id="IPR050109">
    <property type="entry name" value="HTH-type_TetR-like_transc_reg"/>
</dbReference>
<comment type="caution">
    <text evidence="4">The sequence shown here is derived from an EMBL/GenBank/DDBJ whole genome shotgun (WGS) entry which is preliminary data.</text>
</comment>
<dbReference type="PROSITE" id="PS50977">
    <property type="entry name" value="HTH_TETR_2"/>
    <property type="match status" value="1"/>
</dbReference>
<dbReference type="Gene3D" id="1.10.357.10">
    <property type="entry name" value="Tetracycline Repressor, domain 2"/>
    <property type="match status" value="1"/>
</dbReference>
<gene>
    <name evidence="4" type="ORF">KO481_25190</name>
</gene>
<protein>
    <submittedName>
        <fullName evidence="4">TetR/AcrR family transcriptional regulator</fullName>
    </submittedName>
</protein>
<evidence type="ECO:0000313" key="4">
    <source>
        <dbReference type="EMBL" id="MBU3064811.1"/>
    </source>
</evidence>
<accession>A0ABS6B5Y7</accession>
<organism evidence="4 5">
    <name type="scientific">Nocardia albiluteola</name>
    <dbReference type="NCBI Taxonomy" id="2842303"/>
    <lineage>
        <taxon>Bacteria</taxon>
        <taxon>Bacillati</taxon>
        <taxon>Actinomycetota</taxon>
        <taxon>Actinomycetes</taxon>
        <taxon>Mycobacteriales</taxon>
        <taxon>Nocardiaceae</taxon>
        <taxon>Nocardia</taxon>
    </lineage>
</organism>
<evidence type="ECO:0000256" key="1">
    <source>
        <dbReference type="ARBA" id="ARBA00023125"/>
    </source>
</evidence>
<dbReference type="EMBL" id="JAHKNI010000008">
    <property type="protein sequence ID" value="MBU3064811.1"/>
    <property type="molecule type" value="Genomic_DNA"/>
</dbReference>
<dbReference type="PANTHER" id="PTHR30055:SF219">
    <property type="entry name" value="TRANSCRIPTIONAL REGULATORY PROTEIN"/>
    <property type="match status" value="1"/>
</dbReference>
<dbReference type="SUPFAM" id="SSF46689">
    <property type="entry name" value="Homeodomain-like"/>
    <property type="match status" value="1"/>
</dbReference>
<proteinExistence type="predicted"/>
<evidence type="ECO:0000313" key="5">
    <source>
        <dbReference type="Proteomes" id="UP000733379"/>
    </source>
</evidence>
<feature type="DNA-binding region" description="H-T-H motif" evidence="2">
    <location>
        <begin position="24"/>
        <end position="43"/>
    </location>
</feature>
<dbReference type="PRINTS" id="PR00455">
    <property type="entry name" value="HTHTETR"/>
</dbReference>
<dbReference type="Proteomes" id="UP000733379">
    <property type="component" value="Unassembled WGS sequence"/>
</dbReference>
<name>A0ABS6B5Y7_9NOCA</name>